<dbReference type="InterPro" id="IPR012337">
    <property type="entry name" value="RNaseH-like_sf"/>
</dbReference>
<dbReference type="Gene3D" id="3.30.420.10">
    <property type="entry name" value="Ribonuclease H-like superfamily/Ribonuclease H"/>
    <property type="match status" value="1"/>
</dbReference>
<keyword evidence="1" id="KW-0540">Nuclease</keyword>
<reference evidence="5 6" key="1">
    <citation type="submission" date="2020-10" db="EMBL/GenBank/DDBJ databases">
        <title>Connecting structure to function with the recovery of over 1000 high-quality activated sludge metagenome-assembled genomes encoding full-length rRNA genes using long-read sequencing.</title>
        <authorList>
            <person name="Singleton C.M."/>
            <person name="Petriglieri F."/>
            <person name="Kristensen J.M."/>
            <person name="Kirkegaard R.H."/>
            <person name="Michaelsen T.Y."/>
            <person name="Andersen M.H."/>
            <person name="Karst S.M."/>
            <person name="Dueholm M.S."/>
            <person name="Nielsen P.H."/>
            <person name="Albertsen M."/>
        </authorList>
    </citation>
    <scope>NUCLEOTIDE SEQUENCE [LARGE SCALE GENOMIC DNA]</scope>
    <source>
        <strain evidence="5">EsbW_18-Q3-R4-48_BATAC.285</strain>
    </source>
</reference>
<dbReference type="GO" id="GO:0003676">
    <property type="term" value="F:nucleic acid binding"/>
    <property type="evidence" value="ECO:0007669"/>
    <property type="project" value="InterPro"/>
</dbReference>
<protein>
    <submittedName>
        <fullName evidence="5">3'-5' exonuclease</fullName>
    </submittedName>
</protein>
<accession>A0A935Q0B7</accession>
<keyword evidence="2" id="KW-0378">Hydrolase</keyword>
<dbReference type="InterPro" id="IPR036397">
    <property type="entry name" value="RNaseH_sf"/>
</dbReference>
<dbReference type="GO" id="GO:0006259">
    <property type="term" value="P:DNA metabolic process"/>
    <property type="evidence" value="ECO:0007669"/>
    <property type="project" value="UniProtKB-ARBA"/>
</dbReference>
<evidence type="ECO:0000259" key="4">
    <source>
        <dbReference type="SMART" id="SM00479"/>
    </source>
</evidence>
<dbReference type="CDD" id="cd06127">
    <property type="entry name" value="DEDDh"/>
    <property type="match status" value="1"/>
</dbReference>
<dbReference type="PANTHER" id="PTHR30231:SF4">
    <property type="entry name" value="PROTEIN NEN2"/>
    <property type="match status" value="1"/>
</dbReference>
<organism evidence="5 6">
    <name type="scientific">Candidatus Accumulibacter proximus</name>
    <dbReference type="NCBI Taxonomy" id="2954385"/>
    <lineage>
        <taxon>Bacteria</taxon>
        <taxon>Pseudomonadati</taxon>
        <taxon>Pseudomonadota</taxon>
        <taxon>Betaproteobacteria</taxon>
        <taxon>Candidatus Accumulibacter</taxon>
    </lineage>
</organism>
<evidence type="ECO:0000313" key="6">
    <source>
        <dbReference type="Proteomes" id="UP000697998"/>
    </source>
</evidence>
<evidence type="ECO:0000256" key="2">
    <source>
        <dbReference type="ARBA" id="ARBA00022801"/>
    </source>
</evidence>
<dbReference type="AlphaFoldDB" id="A0A935Q0B7"/>
<sequence length="234" mass="26003">MSWSAFLAAHLRLSWRRRWQARRLHGRAAAAPLLAQLSAPLADRRQDWRSARYLALDLETTGGDAQRDDILSFGWVCLEGPEIRLDSARHRLVLPRRALNEASVTIHRITDDRAAAGEKLRSVLTDFLAELEDRVLIAHYTPTELGFIDAACRACFGGAFLPLVIDTLDLGRRVCAGQAPGSLRLPALRARYHLPRYAMHHALSDALAAAELFLAEAEALSARGRRTLGDLLLE</sequence>
<evidence type="ECO:0000313" key="5">
    <source>
        <dbReference type="EMBL" id="MBK7674640.1"/>
    </source>
</evidence>
<proteinExistence type="predicted"/>
<gene>
    <name evidence="5" type="ORF">IPJ27_07630</name>
</gene>
<keyword evidence="3 5" id="KW-0269">Exonuclease</keyword>
<evidence type="ECO:0000256" key="1">
    <source>
        <dbReference type="ARBA" id="ARBA00022722"/>
    </source>
</evidence>
<dbReference type="PANTHER" id="PTHR30231">
    <property type="entry name" value="DNA POLYMERASE III SUBUNIT EPSILON"/>
    <property type="match status" value="1"/>
</dbReference>
<dbReference type="Pfam" id="PF00929">
    <property type="entry name" value="RNase_T"/>
    <property type="match status" value="1"/>
</dbReference>
<dbReference type="Proteomes" id="UP000697998">
    <property type="component" value="Unassembled WGS sequence"/>
</dbReference>
<name>A0A935Q0B7_9PROT</name>
<dbReference type="SMART" id="SM00479">
    <property type="entry name" value="EXOIII"/>
    <property type="match status" value="1"/>
</dbReference>
<dbReference type="SUPFAM" id="SSF53098">
    <property type="entry name" value="Ribonuclease H-like"/>
    <property type="match status" value="1"/>
</dbReference>
<dbReference type="GO" id="GO:0008408">
    <property type="term" value="F:3'-5' exonuclease activity"/>
    <property type="evidence" value="ECO:0007669"/>
    <property type="project" value="TreeGrafter"/>
</dbReference>
<evidence type="ECO:0000256" key="3">
    <source>
        <dbReference type="ARBA" id="ARBA00022839"/>
    </source>
</evidence>
<dbReference type="EMBL" id="JADJMH010000005">
    <property type="protein sequence ID" value="MBK7674640.1"/>
    <property type="molecule type" value="Genomic_DNA"/>
</dbReference>
<dbReference type="GO" id="GO:0005829">
    <property type="term" value="C:cytosol"/>
    <property type="evidence" value="ECO:0007669"/>
    <property type="project" value="TreeGrafter"/>
</dbReference>
<comment type="caution">
    <text evidence="5">The sequence shown here is derived from an EMBL/GenBank/DDBJ whole genome shotgun (WGS) entry which is preliminary data.</text>
</comment>
<feature type="domain" description="Exonuclease" evidence="4">
    <location>
        <begin position="52"/>
        <end position="222"/>
    </location>
</feature>
<dbReference type="InterPro" id="IPR013520">
    <property type="entry name" value="Ribonucl_H"/>
</dbReference>